<feature type="transmembrane region" description="Helical" evidence="1">
    <location>
        <begin position="12"/>
        <end position="34"/>
    </location>
</feature>
<reference evidence="2" key="2">
    <citation type="submission" date="2023-06" db="EMBL/GenBank/DDBJ databases">
        <authorList>
            <consortium name="Lawrence Berkeley National Laboratory"/>
            <person name="Haridas S."/>
            <person name="Hensen N."/>
            <person name="Bonometti L."/>
            <person name="Westerberg I."/>
            <person name="Brannstrom I.O."/>
            <person name="Guillou S."/>
            <person name="Cros-Aarteil S."/>
            <person name="Calhoun S."/>
            <person name="Kuo A."/>
            <person name="Mondo S."/>
            <person name="Pangilinan J."/>
            <person name="Riley R."/>
            <person name="Labutti K."/>
            <person name="Andreopoulos B."/>
            <person name="Lipzen A."/>
            <person name="Chen C."/>
            <person name="Yanf M."/>
            <person name="Daum C."/>
            <person name="Ng V."/>
            <person name="Clum A."/>
            <person name="Steindorff A."/>
            <person name="Ohm R."/>
            <person name="Martin F."/>
            <person name="Silar P."/>
            <person name="Natvig D."/>
            <person name="Lalanne C."/>
            <person name="Gautier V."/>
            <person name="Ament-Velasquez S.L."/>
            <person name="Kruys A."/>
            <person name="Hutchinson M.I."/>
            <person name="Powell A.J."/>
            <person name="Barry K."/>
            <person name="Miller A.N."/>
            <person name="Grigoriev I.V."/>
            <person name="Debuchy R."/>
            <person name="Gladieux P."/>
            <person name="Thoren M.H."/>
            <person name="Johannesson H."/>
        </authorList>
    </citation>
    <scope>NUCLEOTIDE SEQUENCE</scope>
    <source>
        <strain evidence="2">CBS 118394</strain>
    </source>
</reference>
<keyword evidence="1" id="KW-1133">Transmembrane helix</keyword>
<accession>A0AAE0ISL1</accession>
<keyword evidence="3" id="KW-1185">Reference proteome</keyword>
<proteinExistence type="predicted"/>
<protein>
    <submittedName>
        <fullName evidence="2">Uncharacterized protein</fullName>
    </submittedName>
</protein>
<gene>
    <name evidence="2" type="ORF">B0H66DRAFT_543772</name>
</gene>
<dbReference type="Proteomes" id="UP001283341">
    <property type="component" value="Unassembled WGS sequence"/>
</dbReference>
<sequence length="70" mass="7598">MTAGYTITHKGVLCWASRPSATLVPVTCLLFILLETTMAYGLREEITAWVTFASGTAPSLSTKVFMISLK</sequence>
<evidence type="ECO:0000313" key="2">
    <source>
        <dbReference type="EMBL" id="KAK3330397.1"/>
    </source>
</evidence>
<name>A0AAE0ISL1_9PEZI</name>
<reference evidence="2" key="1">
    <citation type="journal article" date="2023" name="Mol. Phylogenet. Evol.">
        <title>Genome-scale phylogeny and comparative genomics of the fungal order Sordariales.</title>
        <authorList>
            <person name="Hensen N."/>
            <person name="Bonometti L."/>
            <person name="Westerberg I."/>
            <person name="Brannstrom I.O."/>
            <person name="Guillou S."/>
            <person name="Cros-Aarteil S."/>
            <person name="Calhoun S."/>
            <person name="Haridas S."/>
            <person name="Kuo A."/>
            <person name="Mondo S."/>
            <person name="Pangilinan J."/>
            <person name="Riley R."/>
            <person name="LaButti K."/>
            <person name="Andreopoulos B."/>
            <person name="Lipzen A."/>
            <person name="Chen C."/>
            <person name="Yan M."/>
            <person name="Daum C."/>
            <person name="Ng V."/>
            <person name="Clum A."/>
            <person name="Steindorff A."/>
            <person name="Ohm R.A."/>
            <person name="Martin F."/>
            <person name="Silar P."/>
            <person name="Natvig D.O."/>
            <person name="Lalanne C."/>
            <person name="Gautier V."/>
            <person name="Ament-Velasquez S.L."/>
            <person name="Kruys A."/>
            <person name="Hutchinson M.I."/>
            <person name="Powell A.J."/>
            <person name="Barry K."/>
            <person name="Miller A.N."/>
            <person name="Grigoriev I.V."/>
            <person name="Debuchy R."/>
            <person name="Gladieux P."/>
            <person name="Hiltunen Thoren M."/>
            <person name="Johannesson H."/>
        </authorList>
    </citation>
    <scope>NUCLEOTIDE SEQUENCE</scope>
    <source>
        <strain evidence="2">CBS 118394</strain>
    </source>
</reference>
<dbReference type="EMBL" id="JAUEDM010000001">
    <property type="protein sequence ID" value="KAK3330397.1"/>
    <property type="molecule type" value="Genomic_DNA"/>
</dbReference>
<keyword evidence="1" id="KW-0812">Transmembrane</keyword>
<keyword evidence="1" id="KW-0472">Membrane</keyword>
<dbReference type="AlphaFoldDB" id="A0AAE0ISL1"/>
<organism evidence="2 3">
    <name type="scientific">Apodospora peruviana</name>
    <dbReference type="NCBI Taxonomy" id="516989"/>
    <lineage>
        <taxon>Eukaryota</taxon>
        <taxon>Fungi</taxon>
        <taxon>Dikarya</taxon>
        <taxon>Ascomycota</taxon>
        <taxon>Pezizomycotina</taxon>
        <taxon>Sordariomycetes</taxon>
        <taxon>Sordariomycetidae</taxon>
        <taxon>Sordariales</taxon>
        <taxon>Lasiosphaeriaceae</taxon>
        <taxon>Apodospora</taxon>
    </lineage>
</organism>
<evidence type="ECO:0000256" key="1">
    <source>
        <dbReference type="SAM" id="Phobius"/>
    </source>
</evidence>
<comment type="caution">
    <text evidence="2">The sequence shown here is derived from an EMBL/GenBank/DDBJ whole genome shotgun (WGS) entry which is preliminary data.</text>
</comment>
<evidence type="ECO:0000313" key="3">
    <source>
        <dbReference type="Proteomes" id="UP001283341"/>
    </source>
</evidence>